<evidence type="ECO:0000313" key="3">
    <source>
        <dbReference type="EMBL" id="KAG8461548.1"/>
    </source>
</evidence>
<feature type="chain" id="PRO_5035230795" evidence="2">
    <location>
        <begin position="23"/>
        <end position="118"/>
    </location>
</feature>
<organism evidence="3 4">
    <name type="scientific">Diacronema lutheri</name>
    <name type="common">Unicellular marine alga</name>
    <name type="synonym">Monochrysis lutheri</name>
    <dbReference type="NCBI Taxonomy" id="2081491"/>
    <lineage>
        <taxon>Eukaryota</taxon>
        <taxon>Haptista</taxon>
        <taxon>Haptophyta</taxon>
        <taxon>Pavlovophyceae</taxon>
        <taxon>Pavlovales</taxon>
        <taxon>Pavlovaceae</taxon>
        <taxon>Diacronema</taxon>
    </lineage>
</organism>
<reference evidence="3" key="1">
    <citation type="submission" date="2021-05" db="EMBL/GenBank/DDBJ databases">
        <title>The genome of the haptophyte Pavlova lutheri (Diacronema luteri, Pavlovales) - a model for lipid biosynthesis in eukaryotic algae.</title>
        <authorList>
            <person name="Hulatt C.J."/>
            <person name="Posewitz M.C."/>
        </authorList>
    </citation>
    <scope>NUCLEOTIDE SEQUENCE</scope>
    <source>
        <strain evidence="3">NIVA-4/92</strain>
    </source>
</reference>
<keyword evidence="2" id="KW-0732">Signal</keyword>
<keyword evidence="4" id="KW-1185">Reference proteome</keyword>
<keyword evidence="1" id="KW-0472">Membrane</keyword>
<evidence type="ECO:0000256" key="2">
    <source>
        <dbReference type="SAM" id="SignalP"/>
    </source>
</evidence>
<sequence>MSCSHPSRVLALLAVGLVAAKAFSGHAVSSSVVVARTAFRPALRSSSRQVMSLHSPAELASSLVAIAADVSDDFDVNSLPAPIQNLLLSPIVLAIPITLGMTVAGLIILFLLWSMGAF</sequence>
<evidence type="ECO:0000256" key="1">
    <source>
        <dbReference type="SAM" id="Phobius"/>
    </source>
</evidence>
<feature type="transmembrane region" description="Helical" evidence="1">
    <location>
        <begin position="87"/>
        <end position="113"/>
    </location>
</feature>
<keyword evidence="1" id="KW-1133">Transmembrane helix</keyword>
<dbReference type="EMBL" id="JAGTXO010000025">
    <property type="protein sequence ID" value="KAG8461548.1"/>
    <property type="molecule type" value="Genomic_DNA"/>
</dbReference>
<evidence type="ECO:0000313" key="4">
    <source>
        <dbReference type="Proteomes" id="UP000751190"/>
    </source>
</evidence>
<protein>
    <submittedName>
        <fullName evidence="3">Uncharacterized protein</fullName>
    </submittedName>
</protein>
<proteinExistence type="predicted"/>
<feature type="signal peptide" evidence="2">
    <location>
        <begin position="1"/>
        <end position="22"/>
    </location>
</feature>
<comment type="caution">
    <text evidence="3">The sequence shown here is derived from an EMBL/GenBank/DDBJ whole genome shotgun (WGS) entry which is preliminary data.</text>
</comment>
<dbReference type="AlphaFoldDB" id="A0A8J5XD56"/>
<dbReference type="Proteomes" id="UP000751190">
    <property type="component" value="Unassembled WGS sequence"/>
</dbReference>
<name>A0A8J5XD56_DIALT</name>
<accession>A0A8J5XD56</accession>
<keyword evidence="1" id="KW-0812">Transmembrane</keyword>
<gene>
    <name evidence="3" type="ORF">KFE25_001152</name>
</gene>